<dbReference type="InterPro" id="IPR050546">
    <property type="entry name" value="Glycosyl_Hydrlase_16"/>
</dbReference>
<comment type="caution">
    <text evidence="3">The sequence shown here is derived from an EMBL/GenBank/DDBJ whole genome shotgun (WGS) entry which is preliminary data.</text>
</comment>
<dbReference type="InterPro" id="IPR013320">
    <property type="entry name" value="ConA-like_dom_sf"/>
</dbReference>
<feature type="domain" description="GH16" evidence="2">
    <location>
        <begin position="29"/>
        <end position="303"/>
    </location>
</feature>
<feature type="non-terminal residue" evidence="3">
    <location>
        <position position="1"/>
    </location>
</feature>
<dbReference type="InterPro" id="IPR000757">
    <property type="entry name" value="Beta-glucanase-like"/>
</dbReference>
<evidence type="ECO:0000259" key="2">
    <source>
        <dbReference type="PROSITE" id="PS51762"/>
    </source>
</evidence>
<reference evidence="4" key="1">
    <citation type="submission" date="2012-11" db="EMBL/GenBank/DDBJ databases">
        <authorList>
            <person name="Lucero-Rivera Y.E."/>
            <person name="Tovar-Ramirez D."/>
        </authorList>
    </citation>
    <scope>NUCLEOTIDE SEQUENCE [LARGE SCALE GENOMIC DNA]</scope>
    <source>
        <strain evidence="4">Araruama</strain>
    </source>
</reference>
<keyword evidence="3" id="KW-0378">Hydrolase</keyword>
<dbReference type="AlphaFoldDB" id="A0A1V1NTR0"/>
<dbReference type="Pfam" id="PF00722">
    <property type="entry name" value="Glyco_hydro_16"/>
    <property type="match status" value="1"/>
</dbReference>
<comment type="similarity">
    <text evidence="1">Belongs to the glycosyl hydrolase 16 family.</text>
</comment>
<dbReference type="SUPFAM" id="SSF49899">
    <property type="entry name" value="Concanavalin A-like lectins/glucanases"/>
    <property type="match status" value="1"/>
</dbReference>
<accession>A0A1V1NTR0</accession>
<dbReference type="CDD" id="cd08023">
    <property type="entry name" value="GH16_laminarinase_like"/>
    <property type="match status" value="1"/>
</dbReference>
<protein>
    <submittedName>
        <fullName evidence="3">Glycoside hydrolase family protein</fullName>
    </submittedName>
</protein>
<evidence type="ECO:0000256" key="1">
    <source>
        <dbReference type="ARBA" id="ARBA00006865"/>
    </source>
</evidence>
<dbReference type="PANTHER" id="PTHR10963">
    <property type="entry name" value="GLYCOSYL HYDROLASE-RELATED"/>
    <property type="match status" value="1"/>
</dbReference>
<dbReference type="GO" id="GO:0004553">
    <property type="term" value="F:hydrolase activity, hydrolyzing O-glycosyl compounds"/>
    <property type="evidence" value="ECO:0007669"/>
    <property type="project" value="InterPro"/>
</dbReference>
<evidence type="ECO:0000313" key="3">
    <source>
        <dbReference type="EMBL" id="ETR65982.1"/>
    </source>
</evidence>
<organism evidence="3 4">
    <name type="scientific">Candidatus Magnetoglobus multicellularis str. Araruama</name>
    <dbReference type="NCBI Taxonomy" id="890399"/>
    <lineage>
        <taxon>Bacteria</taxon>
        <taxon>Pseudomonadati</taxon>
        <taxon>Thermodesulfobacteriota</taxon>
        <taxon>Desulfobacteria</taxon>
        <taxon>Desulfobacterales</taxon>
        <taxon>Desulfobacteraceae</taxon>
        <taxon>Candidatus Magnetoglobus</taxon>
    </lineage>
</organism>
<dbReference type="GO" id="GO:0005975">
    <property type="term" value="P:carbohydrate metabolic process"/>
    <property type="evidence" value="ECO:0007669"/>
    <property type="project" value="InterPro"/>
</dbReference>
<dbReference type="PANTHER" id="PTHR10963:SF55">
    <property type="entry name" value="GLYCOSIDE HYDROLASE FAMILY 16 PROTEIN"/>
    <property type="match status" value="1"/>
</dbReference>
<name>A0A1V1NTR0_9BACT</name>
<evidence type="ECO:0000313" key="4">
    <source>
        <dbReference type="Proteomes" id="UP000189670"/>
    </source>
</evidence>
<dbReference type="Gene3D" id="2.60.120.200">
    <property type="match status" value="1"/>
</dbReference>
<dbReference type="EMBL" id="ATBP01002323">
    <property type="protein sequence ID" value="ETR65982.1"/>
    <property type="molecule type" value="Genomic_DNA"/>
</dbReference>
<gene>
    <name evidence="3" type="ORF">OMM_13414</name>
</gene>
<feature type="non-terminal residue" evidence="3">
    <location>
        <position position="432"/>
    </location>
</feature>
<sequence>VDISGLNTVQQIAISGVGGNIGSSKIYVTDFKLVKGEDTSDYTLVFSDEFEGNALDTSVWNHETGYGSDGWGNNEWQLYTNNEDNVRVEDGNLIISARTSGNNGMRDGSITSGRINTMDKKSFKYGKIQARVKLPYQLGLWPAFWMLGSSFSTAGWPQCGEIDIMESFAQFLSDNQNQGTLHWWDEDNNVGTNSITYNNFNYPYPNVGVFSEPLNEDFHIYEIEWDAEKIIWKVDGVGFYSESITESNKSEFHKAHFIIFNLAVGGNLGGTVDENTFPLDANNHPTPQNLYVDWVRVYQKEIASEKFVVISSNPDVESDVEISDSTVGEWSTGTQINPEGLYEGKNCWELISSTKTSDNGNWGTVLAFQDGVNGDFSDYSKLNVSIATTGGFSEYKVTIVPTSGNDKNIMLPVNDATTSWQDFSVEISGLNS</sequence>
<proteinExistence type="inferred from homology"/>
<dbReference type="PROSITE" id="PS51762">
    <property type="entry name" value="GH16_2"/>
    <property type="match status" value="1"/>
</dbReference>
<dbReference type="Proteomes" id="UP000189670">
    <property type="component" value="Unassembled WGS sequence"/>
</dbReference>